<reference evidence="8 9" key="1">
    <citation type="submission" date="2020-08" db="EMBL/GenBank/DDBJ databases">
        <title>Genome sequencing of Purple Non-Sulfur Bacteria from various extreme environments.</title>
        <authorList>
            <person name="Mayer M."/>
        </authorList>
    </citation>
    <scope>NUCLEOTIDE SEQUENCE [LARGE SCALE GENOMIC DNA]</scope>
    <source>
        <strain evidence="8 9">JA131</strain>
    </source>
</reference>
<sequence>MTIEATTLTSAYSSGISTTTAQSLSDLSENYDMFVQLLTTQLQNQNPLDPTDTDELTQQLMTQTQVEQQILSNQYLENLVLSTNNQAAQTAMGFVGMEITYDNSTQTYDGEESLSWSMDVPDDAESVTMEVKNADGLVIYRTTLTPEADGQMTFEWNGAATSGTAVAEGSYTLAATATLPNDGSETLDLETTAIVQEVDWSTGSPALVLANGRTTGLDSIISARQPTAAEA</sequence>
<dbReference type="InterPro" id="IPR025965">
    <property type="entry name" value="FlgD/Vpr_Ig-like"/>
</dbReference>
<keyword evidence="8" id="KW-0282">Flagellum</keyword>
<keyword evidence="9" id="KW-1185">Reference proteome</keyword>
<protein>
    <recommendedName>
        <fullName evidence="2 5">Basal-body rod modification protein FlgD</fullName>
    </recommendedName>
</protein>
<comment type="caution">
    <text evidence="8">The sequence shown here is derived from an EMBL/GenBank/DDBJ whole genome shotgun (WGS) entry which is preliminary data.</text>
</comment>
<dbReference type="GO" id="GO:0044781">
    <property type="term" value="P:bacterial-type flagellum organization"/>
    <property type="evidence" value="ECO:0007669"/>
    <property type="project" value="UniProtKB-UniRule"/>
</dbReference>
<dbReference type="EMBL" id="JACIGK010000006">
    <property type="protein sequence ID" value="MBB4265507.1"/>
    <property type="molecule type" value="Genomic_DNA"/>
</dbReference>
<evidence type="ECO:0000256" key="4">
    <source>
        <dbReference type="ARBA" id="ARBA00024746"/>
    </source>
</evidence>
<dbReference type="InterPro" id="IPR005648">
    <property type="entry name" value="FlgD"/>
</dbReference>
<evidence type="ECO:0000313" key="9">
    <source>
        <dbReference type="Proteomes" id="UP000554286"/>
    </source>
</evidence>
<gene>
    <name evidence="8" type="ORF">GGD89_001126</name>
</gene>
<accession>A0A7W6RBQ1</accession>
<evidence type="ECO:0000256" key="5">
    <source>
        <dbReference type="RuleBase" id="RU362076"/>
    </source>
</evidence>
<dbReference type="Gene3D" id="2.30.30.910">
    <property type="match status" value="1"/>
</dbReference>
<evidence type="ECO:0000256" key="2">
    <source>
        <dbReference type="ARBA" id="ARBA00016013"/>
    </source>
</evidence>
<organism evidence="8 9">
    <name type="scientific">Roseospira visakhapatnamensis</name>
    <dbReference type="NCBI Taxonomy" id="390880"/>
    <lineage>
        <taxon>Bacteria</taxon>
        <taxon>Pseudomonadati</taxon>
        <taxon>Pseudomonadota</taxon>
        <taxon>Alphaproteobacteria</taxon>
        <taxon>Rhodospirillales</taxon>
        <taxon>Rhodospirillaceae</taxon>
        <taxon>Roseospira</taxon>
    </lineage>
</organism>
<comment type="similarity">
    <text evidence="1 5">Belongs to the FlgD family.</text>
</comment>
<dbReference type="Gene3D" id="2.60.40.4070">
    <property type="match status" value="1"/>
</dbReference>
<evidence type="ECO:0000313" key="8">
    <source>
        <dbReference type="EMBL" id="MBB4265507.1"/>
    </source>
</evidence>
<feature type="domain" description="FlgD Tudor-like" evidence="7">
    <location>
        <begin position="86"/>
        <end position="220"/>
    </location>
</feature>
<evidence type="ECO:0000256" key="3">
    <source>
        <dbReference type="ARBA" id="ARBA00022795"/>
    </source>
</evidence>
<name>A0A7W6RBQ1_9PROT</name>
<evidence type="ECO:0000259" key="7">
    <source>
        <dbReference type="Pfam" id="PF13861"/>
    </source>
</evidence>
<keyword evidence="8" id="KW-0966">Cell projection</keyword>
<feature type="domain" description="FlgD/Vpr Ig-like" evidence="6">
    <location>
        <begin position="106"/>
        <end position="178"/>
    </location>
</feature>
<evidence type="ECO:0000256" key="1">
    <source>
        <dbReference type="ARBA" id="ARBA00010577"/>
    </source>
</evidence>
<keyword evidence="3 5" id="KW-1005">Bacterial flagellum biogenesis</keyword>
<dbReference type="Pfam" id="PF13861">
    <property type="entry name" value="FLgD_tudor"/>
    <property type="match status" value="1"/>
</dbReference>
<dbReference type="Pfam" id="PF13860">
    <property type="entry name" value="FlgD_ig"/>
    <property type="match status" value="1"/>
</dbReference>
<dbReference type="InterPro" id="IPR025963">
    <property type="entry name" value="FLgD_Tudor"/>
</dbReference>
<keyword evidence="8" id="KW-0969">Cilium</keyword>
<dbReference type="AlphaFoldDB" id="A0A7W6RBQ1"/>
<dbReference type="Proteomes" id="UP000554286">
    <property type="component" value="Unassembled WGS sequence"/>
</dbReference>
<comment type="function">
    <text evidence="4 5">Required for flagellar hook formation. May act as a scaffolding protein.</text>
</comment>
<dbReference type="RefSeq" id="WP_184043124.1">
    <property type="nucleotide sequence ID" value="NZ_JACIGK010000006.1"/>
</dbReference>
<proteinExistence type="inferred from homology"/>
<dbReference type="Pfam" id="PF03963">
    <property type="entry name" value="FlgD"/>
    <property type="match status" value="1"/>
</dbReference>
<evidence type="ECO:0000259" key="6">
    <source>
        <dbReference type="Pfam" id="PF13860"/>
    </source>
</evidence>